<sequence length="348" mass="36209">MKKLYSPDSSRVVVGSLLPNLKKMALPLMVALLSAGSALSQDFADHLVISEVSGGGGNPDAPYNSDYIELYNPTSADISINDWSVQYSPADGTSWSATPLTGTVKSKGYFLIKLYTGNGLADLPHFDLQGGTSIASLRGKVVLVNTTTPVEGANPEGAHIIDKVGWGQTGTAATGFEGMPAPTSNTTSVLERKAFATSTAESMGPNGEDVNQGNGYDSNNNNQDFVITGTPSPQYSGSPTESPTVASAGEELAGAGLPKSFVLSAVFPNPVQAEGTIKFGLPKASAVQFMLYSAAGAKVQEKKLGTFAAGYHEVKAFSVTENKLAPGAYILRLTSNSGTVSERVVITR</sequence>
<evidence type="ECO:0000259" key="3">
    <source>
        <dbReference type="PROSITE" id="PS51841"/>
    </source>
</evidence>
<dbReference type="Proteomes" id="UP001596405">
    <property type="component" value="Unassembled WGS sequence"/>
</dbReference>
<dbReference type="InterPro" id="IPR026444">
    <property type="entry name" value="Secre_tail"/>
</dbReference>
<dbReference type="InterPro" id="IPR001322">
    <property type="entry name" value="Lamin_tail_dom"/>
</dbReference>
<evidence type="ECO:0000256" key="2">
    <source>
        <dbReference type="SAM" id="SignalP"/>
    </source>
</evidence>
<evidence type="ECO:0000313" key="5">
    <source>
        <dbReference type="Proteomes" id="UP001596405"/>
    </source>
</evidence>
<dbReference type="InterPro" id="IPR036415">
    <property type="entry name" value="Lamin_tail_dom_sf"/>
</dbReference>
<feature type="region of interest" description="Disordered" evidence="1">
    <location>
        <begin position="198"/>
        <end position="247"/>
    </location>
</feature>
<feature type="compositionally biased region" description="Polar residues" evidence="1">
    <location>
        <begin position="229"/>
        <end position="245"/>
    </location>
</feature>
<comment type="caution">
    <text evidence="4">The sequence shown here is derived from an EMBL/GenBank/DDBJ whole genome shotgun (WGS) entry which is preliminary data.</text>
</comment>
<gene>
    <name evidence="4" type="ORF">ACFQHR_06040</name>
</gene>
<evidence type="ECO:0000256" key="1">
    <source>
        <dbReference type="SAM" id="MobiDB-lite"/>
    </source>
</evidence>
<name>A0ABW2DH97_9BACT</name>
<dbReference type="Pfam" id="PF00932">
    <property type="entry name" value="LTD"/>
    <property type="match status" value="1"/>
</dbReference>
<protein>
    <submittedName>
        <fullName evidence="4">Lamin tail domain-containing protein</fullName>
    </submittedName>
</protein>
<dbReference type="RefSeq" id="WP_066615317.1">
    <property type="nucleotide sequence ID" value="NZ_JBHSYQ010000003.1"/>
</dbReference>
<dbReference type="NCBIfam" id="TIGR04183">
    <property type="entry name" value="Por_Secre_tail"/>
    <property type="match status" value="1"/>
</dbReference>
<feature type="signal peptide" evidence="2">
    <location>
        <begin position="1"/>
        <end position="40"/>
    </location>
</feature>
<accession>A0ABW2DH97</accession>
<evidence type="ECO:0000313" key="4">
    <source>
        <dbReference type="EMBL" id="MFC6997176.1"/>
    </source>
</evidence>
<dbReference type="PROSITE" id="PS51841">
    <property type="entry name" value="LTD"/>
    <property type="match status" value="1"/>
</dbReference>
<reference evidence="5" key="1">
    <citation type="journal article" date="2019" name="Int. J. Syst. Evol. Microbiol.">
        <title>The Global Catalogue of Microorganisms (GCM) 10K type strain sequencing project: providing services to taxonomists for standard genome sequencing and annotation.</title>
        <authorList>
            <consortium name="The Broad Institute Genomics Platform"/>
            <consortium name="The Broad Institute Genome Sequencing Center for Infectious Disease"/>
            <person name="Wu L."/>
            <person name="Ma J."/>
        </authorList>
    </citation>
    <scope>NUCLEOTIDE SEQUENCE [LARGE SCALE GENOMIC DNA]</scope>
    <source>
        <strain evidence="5">CGMCC 4.7393</strain>
    </source>
</reference>
<proteinExistence type="predicted"/>
<feature type="compositionally biased region" description="Low complexity" evidence="1">
    <location>
        <begin position="211"/>
        <end position="224"/>
    </location>
</feature>
<dbReference type="EMBL" id="JBHSYQ010000003">
    <property type="protein sequence ID" value="MFC6997176.1"/>
    <property type="molecule type" value="Genomic_DNA"/>
</dbReference>
<feature type="domain" description="LTD" evidence="3">
    <location>
        <begin position="34"/>
        <end position="168"/>
    </location>
</feature>
<keyword evidence="2" id="KW-0732">Signal</keyword>
<organism evidence="4 5">
    <name type="scientific">Rufibacter roseus</name>
    <dbReference type="NCBI Taxonomy" id="1567108"/>
    <lineage>
        <taxon>Bacteria</taxon>
        <taxon>Pseudomonadati</taxon>
        <taxon>Bacteroidota</taxon>
        <taxon>Cytophagia</taxon>
        <taxon>Cytophagales</taxon>
        <taxon>Hymenobacteraceae</taxon>
        <taxon>Rufibacter</taxon>
    </lineage>
</organism>
<dbReference type="SUPFAM" id="SSF74853">
    <property type="entry name" value="Lamin A/C globular tail domain"/>
    <property type="match status" value="1"/>
</dbReference>
<keyword evidence="5" id="KW-1185">Reference proteome</keyword>
<feature type="chain" id="PRO_5046360887" evidence="2">
    <location>
        <begin position="41"/>
        <end position="348"/>
    </location>
</feature>